<dbReference type="Gene3D" id="2.70.98.30">
    <property type="entry name" value="Golgi alpha-mannosidase II, domain 4"/>
    <property type="match status" value="2"/>
</dbReference>
<evidence type="ECO:0000313" key="9">
    <source>
        <dbReference type="EMBL" id="KAK6323063.1"/>
    </source>
</evidence>
<comment type="caution">
    <text evidence="9">The sequence shown here is derived from an EMBL/GenBank/DDBJ whole genome shotgun (WGS) entry which is preliminary data.</text>
</comment>
<evidence type="ECO:0000256" key="1">
    <source>
        <dbReference type="ARBA" id="ARBA00001947"/>
    </source>
</evidence>
<organism evidence="9 10">
    <name type="scientific">Coregonus suidteri</name>
    <dbReference type="NCBI Taxonomy" id="861788"/>
    <lineage>
        <taxon>Eukaryota</taxon>
        <taxon>Metazoa</taxon>
        <taxon>Chordata</taxon>
        <taxon>Craniata</taxon>
        <taxon>Vertebrata</taxon>
        <taxon>Euteleostomi</taxon>
        <taxon>Actinopterygii</taxon>
        <taxon>Neopterygii</taxon>
        <taxon>Teleostei</taxon>
        <taxon>Protacanthopterygii</taxon>
        <taxon>Salmoniformes</taxon>
        <taxon>Salmonidae</taxon>
        <taxon>Coregoninae</taxon>
        <taxon>Coregonus</taxon>
    </lineage>
</organism>
<dbReference type="AlphaFoldDB" id="A0AAN8M8K1"/>
<dbReference type="InterPro" id="IPR027291">
    <property type="entry name" value="Glyco_hydro_38_N_sf"/>
</dbReference>
<keyword evidence="7" id="KW-0732">Signal</keyword>
<dbReference type="InterPro" id="IPR011013">
    <property type="entry name" value="Gal_mutarotase_sf_dom"/>
</dbReference>
<dbReference type="InterPro" id="IPR028995">
    <property type="entry name" value="Glyco_hydro_57/38_cen_sf"/>
</dbReference>
<evidence type="ECO:0000256" key="4">
    <source>
        <dbReference type="ARBA" id="ARBA00022801"/>
    </source>
</evidence>
<keyword evidence="4" id="KW-0378">Hydrolase</keyword>
<dbReference type="InterPro" id="IPR057667">
    <property type="entry name" value="HTH_SB"/>
</dbReference>
<evidence type="ECO:0000256" key="5">
    <source>
        <dbReference type="ARBA" id="ARBA00022833"/>
    </source>
</evidence>
<dbReference type="EMBL" id="JAGTTL010000004">
    <property type="protein sequence ID" value="KAK6323063.1"/>
    <property type="molecule type" value="Genomic_DNA"/>
</dbReference>
<keyword evidence="10" id="KW-1185">Reference proteome</keyword>
<dbReference type="GO" id="GO:0003676">
    <property type="term" value="F:nucleic acid binding"/>
    <property type="evidence" value="ECO:0007669"/>
    <property type="project" value="InterPro"/>
</dbReference>
<dbReference type="PANTHER" id="PTHR11607">
    <property type="entry name" value="ALPHA-MANNOSIDASE"/>
    <property type="match status" value="1"/>
</dbReference>
<proteinExistence type="inferred from homology"/>
<accession>A0AAN8M8K1</accession>
<dbReference type="PANTHER" id="PTHR11607:SF28">
    <property type="entry name" value="EPIDIDYMIS-SPECIFIC ALPHA-MANNOSIDASE"/>
    <property type="match status" value="1"/>
</dbReference>
<dbReference type="GO" id="GO:0030246">
    <property type="term" value="F:carbohydrate binding"/>
    <property type="evidence" value="ECO:0007669"/>
    <property type="project" value="InterPro"/>
</dbReference>
<dbReference type="FunFam" id="3.20.110.10:FF:000004">
    <property type="entry name" value="Alpha-mannosidase"/>
    <property type="match status" value="1"/>
</dbReference>
<dbReference type="Pfam" id="PF25787">
    <property type="entry name" value="HTH_SB"/>
    <property type="match status" value="1"/>
</dbReference>
<dbReference type="InterPro" id="IPR036397">
    <property type="entry name" value="RNaseH_sf"/>
</dbReference>
<dbReference type="SUPFAM" id="SSF74650">
    <property type="entry name" value="Galactose mutarotase-like"/>
    <property type="match status" value="2"/>
</dbReference>
<dbReference type="Gene3D" id="1.20.1270.50">
    <property type="entry name" value="Glycoside hydrolase family 38, central domain"/>
    <property type="match status" value="1"/>
</dbReference>
<dbReference type="SUPFAM" id="SSF88688">
    <property type="entry name" value="Families 57/38 glycoside transferase middle domain"/>
    <property type="match status" value="1"/>
</dbReference>
<dbReference type="InterPro" id="IPR037094">
    <property type="entry name" value="Glyco_hydro_38_cen_sf"/>
</dbReference>
<dbReference type="SMART" id="SM00872">
    <property type="entry name" value="Alpha-mann_mid"/>
    <property type="match status" value="1"/>
</dbReference>
<keyword evidence="6" id="KW-0326">Glycosidase</keyword>
<dbReference type="Gene3D" id="2.60.40.1360">
    <property type="match status" value="1"/>
</dbReference>
<dbReference type="Gene3D" id="3.20.110.10">
    <property type="entry name" value="Glycoside hydrolase 38, N terminal domain"/>
    <property type="match status" value="1"/>
</dbReference>
<reference evidence="9 10" key="1">
    <citation type="submission" date="2021-04" db="EMBL/GenBank/DDBJ databases">
        <authorList>
            <person name="De Guttry C."/>
            <person name="Zahm M."/>
            <person name="Klopp C."/>
            <person name="Cabau C."/>
            <person name="Louis A."/>
            <person name="Berthelot C."/>
            <person name="Parey E."/>
            <person name="Roest Crollius H."/>
            <person name="Montfort J."/>
            <person name="Robinson-Rechavi M."/>
            <person name="Bucao C."/>
            <person name="Bouchez O."/>
            <person name="Gislard M."/>
            <person name="Lluch J."/>
            <person name="Milhes M."/>
            <person name="Lampietro C."/>
            <person name="Lopez Roques C."/>
            <person name="Donnadieu C."/>
            <person name="Braasch I."/>
            <person name="Desvignes T."/>
            <person name="Postlethwait J."/>
            <person name="Bobe J."/>
            <person name="Wedekind C."/>
            <person name="Guiguen Y."/>
        </authorList>
    </citation>
    <scope>NUCLEOTIDE SEQUENCE [LARGE SCALE GENOMIC DNA]</scope>
    <source>
        <strain evidence="9">Cs_M1</strain>
        <tissue evidence="9">Blood</tissue>
    </source>
</reference>
<keyword evidence="3" id="KW-0479">Metal-binding</keyword>
<feature type="signal peptide" evidence="7">
    <location>
        <begin position="1"/>
        <end position="17"/>
    </location>
</feature>
<name>A0AAN8M8K1_9TELE</name>
<evidence type="ECO:0000256" key="2">
    <source>
        <dbReference type="ARBA" id="ARBA00009792"/>
    </source>
</evidence>
<dbReference type="GO" id="GO:0004559">
    <property type="term" value="F:alpha-mannosidase activity"/>
    <property type="evidence" value="ECO:0007669"/>
    <property type="project" value="InterPro"/>
</dbReference>
<dbReference type="InterPro" id="IPR050843">
    <property type="entry name" value="Glycosyl_Hydrlase_38"/>
</dbReference>
<sequence length="1099" mass="126206">MGVLTFALFLFFTVSCAERNGPIQTFVIPHSHMDVGWVYTIQESMHAYAANVYSSVTEALTQNKQRKFIAVEQEFFRLWWDSVATDKHKKQVRQLLKESRLEFIIGGQVMHDEAVTDLDDEVLQLTDVWVRPRFSWHVDPFGASATTPVLFALAGFHAHLISRIDYDLKDDMQKSKKLQFVWRGSPSLKEQQEIFTHTMDQFSYCTPSYLPFSNSSGFYWNGVALFPDPPKNGIYPNMSLPVTKETLYSYAKTMVQNIQQRAAWFRTNHVLWPWGCDKQFYNSSVQFANMDPLVEYINQNSKDSKKEPFVSPEPFHAWTGFYASRNVLKGIARRASSQLHAAETLFTRYRVSYPDGPVPKEEALKKLKALRWAVSEVQHHDGITGTESPKVADMTRNSTSLYTTPWHGTPPPIINVTVTFPMATVFDDQGQAVPAQTQSSADSNKTYDLFIVVDLGGLQHRKYLIKFSEKPGEEGLVTHRAWVVSFNRRNVSQWLKTGRRLLPVLNECYKIMLDQDTNLLHSITDRHEKRTVRMSQDFWEYQVNGNVSAGPISDNYIFSANGSAVRAYKAVKMEIVPGKIITEIRQYFYRHLSTEAINQSDSKLSTMAKTKELSKDVKDKIVDLHKAGMGYKTIAKQLGEKVTTVAPRKVPLLKKAYIHARLKFANEHLNDSEVNWVKVLWSDETKMELFGINSTRRVLRRRKAAHDPKNTIPTVKHGENLWRELKVRVAKRQPRNLNDLEKICKEEWDKIPPEMCANLVANYKKRLTSVIANKVLPPMSSVRREEADEDYSYSVTTRVPQGFPQGQAVFQAEQSYSLGPLVVNTEAVLRTRTSLKNNRTLFTDDNGNYYPMVRTAYIEDDSSRLFLLSERAHGASSQREGELEGECVMLHRRLWNNQEWNLGYNLTLNDSSVVRPVLWMTLSSLTANSSLYQREAIELQHRPVVMPIDRPQKAWRKEPRTRSPLRPVVLPDNLHLLTFSVPGWVYSSNHTLHLHNIETGTPGSTQPDYDRVLLRIMHLYEKGEDPEVLRGMGEVGAVEERSLTGTWDISDLQRWKWKTSEDPGRGERLGVKRSSIGVRGDFNVTISPKEIRTFFIYFK</sequence>
<feature type="domain" description="Glycoside hydrolase family 38 central" evidence="8">
    <location>
        <begin position="316"/>
        <end position="399"/>
    </location>
</feature>
<comment type="similarity">
    <text evidence="2">Belongs to the glycosyl hydrolase 38 family.</text>
</comment>
<dbReference type="GO" id="GO:0006013">
    <property type="term" value="P:mannose metabolic process"/>
    <property type="evidence" value="ECO:0007669"/>
    <property type="project" value="InterPro"/>
</dbReference>
<dbReference type="Gene3D" id="3.30.420.10">
    <property type="entry name" value="Ribonuclease H-like superfamily/Ribonuclease H"/>
    <property type="match status" value="2"/>
</dbReference>
<dbReference type="InterPro" id="IPR000602">
    <property type="entry name" value="Glyco_hydro_38_N"/>
</dbReference>
<dbReference type="InterPro" id="IPR015341">
    <property type="entry name" value="Glyco_hydro_38_cen"/>
</dbReference>
<evidence type="ECO:0000256" key="3">
    <source>
        <dbReference type="ARBA" id="ARBA00022723"/>
    </source>
</evidence>
<keyword evidence="5" id="KW-0862">Zinc</keyword>
<dbReference type="SUPFAM" id="SSF88713">
    <property type="entry name" value="Glycoside hydrolase/deacetylase"/>
    <property type="match status" value="1"/>
</dbReference>
<gene>
    <name evidence="9" type="ORF">J4Q44_G00054020</name>
</gene>
<evidence type="ECO:0000259" key="8">
    <source>
        <dbReference type="SMART" id="SM00872"/>
    </source>
</evidence>
<dbReference type="Pfam" id="PF01074">
    <property type="entry name" value="Glyco_hydro_38N"/>
    <property type="match status" value="1"/>
</dbReference>
<dbReference type="GO" id="GO:0005764">
    <property type="term" value="C:lysosome"/>
    <property type="evidence" value="ECO:0007669"/>
    <property type="project" value="TreeGrafter"/>
</dbReference>
<protein>
    <recommendedName>
        <fullName evidence="8">Glycoside hydrolase family 38 central domain-containing protein</fullName>
    </recommendedName>
</protein>
<feature type="chain" id="PRO_5042940956" description="Glycoside hydrolase family 38 central domain-containing protein" evidence="7">
    <location>
        <begin position="18"/>
        <end position="1099"/>
    </location>
</feature>
<comment type="cofactor">
    <cofactor evidence="1">
        <name>Zn(2+)</name>
        <dbReference type="ChEBI" id="CHEBI:29105"/>
    </cofactor>
</comment>
<dbReference type="InterPro" id="IPR011330">
    <property type="entry name" value="Glyco_hydro/deAcase_b/a-brl"/>
</dbReference>
<dbReference type="GO" id="GO:0046872">
    <property type="term" value="F:metal ion binding"/>
    <property type="evidence" value="ECO:0007669"/>
    <property type="project" value="UniProtKB-KW"/>
</dbReference>
<evidence type="ECO:0000256" key="6">
    <source>
        <dbReference type="ARBA" id="ARBA00023295"/>
    </source>
</evidence>
<dbReference type="Pfam" id="PF09261">
    <property type="entry name" value="Alpha-mann_mid"/>
    <property type="match status" value="1"/>
</dbReference>
<evidence type="ECO:0000256" key="7">
    <source>
        <dbReference type="SAM" id="SignalP"/>
    </source>
</evidence>
<evidence type="ECO:0000313" key="10">
    <source>
        <dbReference type="Proteomes" id="UP001356427"/>
    </source>
</evidence>
<dbReference type="Proteomes" id="UP001356427">
    <property type="component" value="Unassembled WGS sequence"/>
</dbReference>